<accession>A0A1S3JQJ7</accession>
<dbReference type="InterPro" id="IPR011989">
    <property type="entry name" value="ARM-like"/>
</dbReference>
<evidence type="ECO:0000313" key="2">
    <source>
        <dbReference type="RefSeq" id="XP_013412627.1"/>
    </source>
</evidence>
<name>A0A1S3JQJ7_LINAN</name>
<dbReference type="InterPro" id="IPR016024">
    <property type="entry name" value="ARM-type_fold"/>
</dbReference>
<dbReference type="AlphaFoldDB" id="A0A1S3JQJ7"/>
<dbReference type="KEGG" id="lak:106175263"/>
<dbReference type="RefSeq" id="XP_013412627.1">
    <property type="nucleotide sequence ID" value="XM_013557173.2"/>
</dbReference>
<dbReference type="GeneID" id="106175263"/>
<gene>
    <name evidence="2" type="primary">LOC106175263</name>
</gene>
<dbReference type="SUPFAM" id="SSF48371">
    <property type="entry name" value="ARM repeat"/>
    <property type="match status" value="1"/>
</dbReference>
<dbReference type="InParanoid" id="A0A1S3JQJ7"/>
<sequence length="361" mass="40703">MASFVTLSDSIVEENNETKLAQLVQQMIQYCSTSGKPEAVPQNLLLKLITMLNVDYMLSLKTMACALLSLLCHNDPDTKVAVVKKEVLRPIWNTCTHVCRDGLPDLESSSHKRLLQYLEQMVLLLRKLSYGEAYNQFQILKAGLIKLLLQIADMQNLYFYTYHPEAVSFLRNFTKEKDLIGKVSPLVDGEKEEILSQYLKCDSNSILQSASSFVVELYDTTDKTVDVVVKEEMLKRGLAWPEIKPPLNTQKEQNQKISQSEYLVSGDEIKDIPESTDDWLDIRVSHVISPQYFMAYVGGQDTLSTVEQVQKTIAEQVDSKGVKLKKPPEPGQFVCVTLDGMGHCRGQVGDMSDSDKRAHSL</sequence>
<evidence type="ECO:0000313" key="1">
    <source>
        <dbReference type="Proteomes" id="UP000085678"/>
    </source>
</evidence>
<keyword evidence="1" id="KW-1185">Reference proteome</keyword>
<proteinExistence type="predicted"/>
<dbReference type="Gene3D" id="1.25.10.10">
    <property type="entry name" value="Leucine-rich Repeat Variant"/>
    <property type="match status" value="1"/>
</dbReference>
<organism evidence="1 2">
    <name type="scientific">Lingula anatina</name>
    <name type="common">Brachiopod</name>
    <name type="synonym">Lingula unguis</name>
    <dbReference type="NCBI Taxonomy" id="7574"/>
    <lineage>
        <taxon>Eukaryota</taxon>
        <taxon>Metazoa</taxon>
        <taxon>Spiralia</taxon>
        <taxon>Lophotrochozoa</taxon>
        <taxon>Brachiopoda</taxon>
        <taxon>Linguliformea</taxon>
        <taxon>Lingulata</taxon>
        <taxon>Lingulida</taxon>
        <taxon>Linguloidea</taxon>
        <taxon>Lingulidae</taxon>
        <taxon>Lingula</taxon>
    </lineage>
</organism>
<protein>
    <submittedName>
        <fullName evidence="2">Uncharacterized protein LOC106175263</fullName>
    </submittedName>
</protein>
<reference evidence="2" key="1">
    <citation type="submission" date="2025-08" db="UniProtKB">
        <authorList>
            <consortium name="RefSeq"/>
        </authorList>
    </citation>
    <scope>IDENTIFICATION</scope>
    <source>
        <tissue evidence="2">Gonads</tissue>
    </source>
</reference>
<dbReference type="Proteomes" id="UP000085678">
    <property type="component" value="Unplaced"/>
</dbReference>